<evidence type="ECO:0000313" key="3">
    <source>
        <dbReference type="EMBL" id="TCT04174.1"/>
    </source>
</evidence>
<accession>A0A4R3LUI4</accession>
<dbReference type="SUPFAM" id="SSF160935">
    <property type="entry name" value="VPA0735-like"/>
    <property type="match status" value="1"/>
</dbReference>
<dbReference type="PANTHER" id="PTHR36509">
    <property type="entry name" value="BLL3101 PROTEIN"/>
    <property type="match status" value="1"/>
</dbReference>
<name>A0A4R3LUI4_9HYPH</name>
<dbReference type="Pfam" id="PF06742">
    <property type="entry name" value="DUF1214"/>
    <property type="match status" value="1"/>
</dbReference>
<organism evidence="3 4">
    <name type="scientific">Tepidamorphus gemmatus</name>
    <dbReference type="NCBI Taxonomy" id="747076"/>
    <lineage>
        <taxon>Bacteria</taxon>
        <taxon>Pseudomonadati</taxon>
        <taxon>Pseudomonadota</taxon>
        <taxon>Alphaproteobacteria</taxon>
        <taxon>Hyphomicrobiales</taxon>
        <taxon>Tepidamorphaceae</taxon>
        <taxon>Tepidamorphus</taxon>
    </lineage>
</organism>
<reference evidence="3 4" key="1">
    <citation type="submission" date="2019-03" db="EMBL/GenBank/DDBJ databases">
        <title>Genomic Encyclopedia of Type Strains, Phase IV (KMG-IV): sequencing the most valuable type-strain genomes for metagenomic binning, comparative biology and taxonomic classification.</title>
        <authorList>
            <person name="Goeker M."/>
        </authorList>
    </citation>
    <scope>NUCLEOTIDE SEQUENCE [LARGE SCALE GENOMIC DNA]</scope>
    <source>
        <strain evidence="3 4">DSM 19345</strain>
    </source>
</reference>
<dbReference type="PIRSF" id="PIRSF009471">
    <property type="entry name" value="UCP009471"/>
    <property type="match status" value="1"/>
</dbReference>
<dbReference type="EMBL" id="SMAK01000016">
    <property type="protein sequence ID" value="TCT04174.1"/>
    <property type="molecule type" value="Genomic_DNA"/>
</dbReference>
<dbReference type="InterPro" id="IPR010621">
    <property type="entry name" value="DUF1214"/>
</dbReference>
<sequence>MRPAHAATTIVGSDFRAGFSAKMSPIRILVVIATAAVLGIGSAWLAVVGGFGFEAIRSGPWTAWPTAGSPDADPYVRARIARSGEIPMPAGEGIVFVAREDSDGEALTADCDYHVRGQTPAAQWWTLTVYRDDDLTLMANPAQRYGFVSTGILRAGDGRFDITLSSRARPGNWLPVDPHAGRLRLVFRFYDTPIATGGSVADIAMPAIVKGACR</sequence>
<protein>
    <recommendedName>
        <fullName evidence="2">DUF1214 domain-containing protein</fullName>
    </recommendedName>
</protein>
<gene>
    <name evidence="3" type="ORF">EDC22_11650</name>
</gene>
<comment type="caution">
    <text evidence="3">The sequence shown here is derived from an EMBL/GenBank/DDBJ whole genome shotgun (WGS) entry which is preliminary data.</text>
</comment>
<evidence type="ECO:0000259" key="2">
    <source>
        <dbReference type="Pfam" id="PF06742"/>
    </source>
</evidence>
<keyword evidence="1" id="KW-0472">Membrane</keyword>
<proteinExistence type="predicted"/>
<feature type="domain" description="DUF1214" evidence="2">
    <location>
        <begin position="92"/>
        <end position="192"/>
    </location>
</feature>
<keyword evidence="4" id="KW-1185">Reference proteome</keyword>
<keyword evidence="1" id="KW-0812">Transmembrane</keyword>
<dbReference type="PANTHER" id="PTHR36509:SF2">
    <property type="entry name" value="BLL3101 PROTEIN"/>
    <property type="match status" value="1"/>
</dbReference>
<evidence type="ECO:0000313" key="4">
    <source>
        <dbReference type="Proteomes" id="UP000295678"/>
    </source>
</evidence>
<dbReference type="AlphaFoldDB" id="A0A4R3LUI4"/>
<dbReference type="Proteomes" id="UP000295678">
    <property type="component" value="Unassembled WGS sequence"/>
</dbReference>
<dbReference type="InterPro" id="IPR012038">
    <property type="entry name" value="UCP009471"/>
</dbReference>
<keyword evidence="1" id="KW-1133">Transmembrane helix</keyword>
<dbReference type="Gene3D" id="2.60.120.600">
    <property type="entry name" value="Domain of unknown function DUF1214, C-terminal domain"/>
    <property type="match status" value="1"/>
</dbReference>
<evidence type="ECO:0000256" key="1">
    <source>
        <dbReference type="SAM" id="Phobius"/>
    </source>
</evidence>
<feature type="transmembrane region" description="Helical" evidence="1">
    <location>
        <begin position="28"/>
        <end position="53"/>
    </location>
</feature>
<dbReference type="InterPro" id="IPR037049">
    <property type="entry name" value="DUF1214_C_sf"/>
</dbReference>